<sequence length="279" mass="32704">MYLVYKNRNMESKEGSTSLSLFYKEKFDSFLRNLSVAEQIKEEDIHKLRVDIKYIRSLLLLIEELNFDSDIAAKLLKQLKSIFNSAGKLRVIQVSKSLMLKGGVEIPAEIMLILNRELNSKADNFKTSLTEFDLLKFKQRITSLYSVLNKVNISELKIKVDSIIHDELEIVNRLFNSSKGEEYHHQIRKLLKVVKALEQLLLVLHDDEKRRQALDIVNATETSLGNWHNYKVLDNFLMKLDQELSQTGVTRVLRNLKNQNNKFKQEFKIESDKYLRNHF</sequence>
<dbReference type="Gene3D" id="1.40.20.10">
    <property type="entry name" value="CHAD domain"/>
    <property type="match status" value="1"/>
</dbReference>
<dbReference type="Proteomes" id="UP000218267">
    <property type="component" value="Chromosome"/>
</dbReference>
<evidence type="ECO:0000313" key="2">
    <source>
        <dbReference type="EMBL" id="BAX81635.1"/>
    </source>
</evidence>
<dbReference type="KEGG" id="mbas:ALGA_3337"/>
<evidence type="ECO:0000313" key="3">
    <source>
        <dbReference type="Proteomes" id="UP000218267"/>
    </source>
</evidence>
<dbReference type="AlphaFoldDB" id="A0A1Y1CMQ5"/>
<feature type="domain" description="CHAD" evidence="1">
    <location>
        <begin position="28"/>
        <end position="237"/>
    </location>
</feature>
<dbReference type="EMBL" id="AP018042">
    <property type="protein sequence ID" value="BAX81635.1"/>
    <property type="molecule type" value="Genomic_DNA"/>
</dbReference>
<reference evidence="3" key="2">
    <citation type="journal article" date="2020" name="Antonie Van Leeuwenhoek">
        <title>Labilibaculum antarcticum sp. nov., a novel facultative anaerobic, psychrotorelant bacterium isolated from marine sediment of Antarctica.</title>
        <authorList>
            <person name="Watanabe M."/>
            <person name="Kojima H."/>
            <person name="Fukui M."/>
        </authorList>
    </citation>
    <scope>NUCLEOTIDE SEQUENCE [LARGE SCALE GENOMIC DNA]</scope>
    <source>
        <strain evidence="3">SPP2</strain>
    </source>
</reference>
<gene>
    <name evidence="2" type="ORF">ALGA_3337</name>
</gene>
<dbReference type="OrthoDB" id="1115615at2"/>
<evidence type="ECO:0000259" key="1">
    <source>
        <dbReference type="Pfam" id="PF05235"/>
    </source>
</evidence>
<dbReference type="Pfam" id="PF05235">
    <property type="entry name" value="CHAD"/>
    <property type="match status" value="1"/>
</dbReference>
<dbReference type="InterPro" id="IPR007899">
    <property type="entry name" value="CHAD_dom"/>
</dbReference>
<name>A0A1Y1CMQ5_9BACT</name>
<organism evidence="2 3">
    <name type="scientific">Labilibaculum antarcticum</name>
    <dbReference type="NCBI Taxonomy" id="1717717"/>
    <lineage>
        <taxon>Bacteria</taxon>
        <taxon>Pseudomonadati</taxon>
        <taxon>Bacteroidota</taxon>
        <taxon>Bacteroidia</taxon>
        <taxon>Marinilabiliales</taxon>
        <taxon>Marinifilaceae</taxon>
        <taxon>Labilibaculum</taxon>
    </lineage>
</organism>
<proteinExistence type="predicted"/>
<accession>A0A1Y1CMQ5</accession>
<keyword evidence="3" id="KW-1185">Reference proteome</keyword>
<protein>
    <submittedName>
        <fullName evidence="2">CHAD domain-containing protein</fullName>
    </submittedName>
</protein>
<reference evidence="2 3" key="1">
    <citation type="journal article" date="2018" name="Mar. Genomics">
        <title>Complete genome sequence of Marinifilaceae bacterium strain SPP2, isolated from the Antarctic marine sediment.</title>
        <authorList>
            <person name="Watanabe M."/>
            <person name="Kojima H."/>
            <person name="Fukui M."/>
        </authorList>
    </citation>
    <scope>NUCLEOTIDE SEQUENCE [LARGE SCALE GENOMIC DNA]</scope>
    <source>
        <strain evidence="2 3">SPP2</strain>
    </source>
</reference>
<dbReference type="InterPro" id="IPR038186">
    <property type="entry name" value="CHAD_dom_sf"/>
</dbReference>